<reference evidence="5" key="1">
    <citation type="journal article" date="2018" name="Nat. Microbiol.">
        <title>Leveraging single-cell genomics to expand the fungal tree of life.</title>
        <authorList>
            <person name="Ahrendt S.R."/>
            <person name="Quandt C.A."/>
            <person name="Ciobanu D."/>
            <person name="Clum A."/>
            <person name="Salamov A."/>
            <person name="Andreopoulos B."/>
            <person name="Cheng J.F."/>
            <person name="Woyke T."/>
            <person name="Pelin A."/>
            <person name="Henrissat B."/>
            <person name="Reynolds N.K."/>
            <person name="Benny G.L."/>
            <person name="Smith M.E."/>
            <person name="James T.Y."/>
            <person name="Grigoriev I.V."/>
        </authorList>
    </citation>
    <scope>NUCLEOTIDE SEQUENCE [LARGE SCALE GENOMIC DNA]</scope>
    <source>
        <strain evidence="5">Baker2002</strain>
    </source>
</reference>
<dbReference type="Pfam" id="PF00383">
    <property type="entry name" value="dCMP_cyt_deam_1"/>
    <property type="match status" value="1"/>
</dbReference>
<protein>
    <recommendedName>
        <fullName evidence="3">CMP/dCMP-type deaminase domain-containing protein</fullName>
    </recommendedName>
</protein>
<dbReference type="PANTHER" id="PTHR11079">
    <property type="entry name" value="CYTOSINE DEAMINASE FAMILY MEMBER"/>
    <property type="match status" value="1"/>
</dbReference>
<dbReference type="GO" id="GO:0052717">
    <property type="term" value="F:tRNA-specific adenosine-34 deaminase activity"/>
    <property type="evidence" value="ECO:0007669"/>
    <property type="project" value="TreeGrafter"/>
</dbReference>
<keyword evidence="5" id="KW-1185">Reference proteome</keyword>
<keyword evidence="1" id="KW-0819">tRNA processing</keyword>
<comment type="similarity">
    <text evidence="2">Belongs to the cytidine and deoxycytidylate deaminase family. ADAT3 subfamily.</text>
</comment>
<dbReference type="CDD" id="cd01285">
    <property type="entry name" value="nucleoside_deaminase"/>
    <property type="match status" value="1"/>
</dbReference>
<dbReference type="InterPro" id="IPR016193">
    <property type="entry name" value="Cytidine_deaminase-like"/>
</dbReference>
<evidence type="ECO:0000313" key="4">
    <source>
        <dbReference type="EMBL" id="RKP28856.1"/>
    </source>
</evidence>
<evidence type="ECO:0000259" key="3">
    <source>
        <dbReference type="PROSITE" id="PS51747"/>
    </source>
</evidence>
<evidence type="ECO:0000256" key="2">
    <source>
        <dbReference type="ARBA" id="ARBA00038160"/>
    </source>
</evidence>
<dbReference type="GO" id="GO:0005634">
    <property type="term" value="C:nucleus"/>
    <property type="evidence" value="ECO:0007669"/>
    <property type="project" value="TreeGrafter"/>
</dbReference>
<organism evidence="4 5">
    <name type="scientific">Metschnikowia bicuspidata</name>
    <dbReference type="NCBI Taxonomy" id="27322"/>
    <lineage>
        <taxon>Eukaryota</taxon>
        <taxon>Fungi</taxon>
        <taxon>Dikarya</taxon>
        <taxon>Ascomycota</taxon>
        <taxon>Saccharomycotina</taxon>
        <taxon>Pichiomycetes</taxon>
        <taxon>Metschnikowiaceae</taxon>
        <taxon>Metschnikowia</taxon>
    </lineage>
</organism>
<evidence type="ECO:0000313" key="5">
    <source>
        <dbReference type="Proteomes" id="UP000268321"/>
    </source>
</evidence>
<dbReference type="InterPro" id="IPR002125">
    <property type="entry name" value="CMP_dCMP_dom"/>
</dbReference>
<dbReference type="Gene3D" id="3.40.140.10">
    <property type="entry name" value="Cytidine Deaminase, domain 2"/>
    <property type="match status" value="1"/>
</dbReference>
<gene>
    <name evidence="4" type="ORF">METBISCDRAFT_28721</name>
</gene>
<dbReference type="PROSITE" id="PS51747">
    <property type="entry name" value="CYT_DCMP_DEAMINASES_2"/>
    <property type="match status" value="1"/>
</dbReference>
<evidence type="ECO:0000256" key="1">
    <source>
        <dbReference type="ARBA" id="ARBA00022694"/>
    </source>
</evidence>
<dbReference type="OrthoDB" id="3180714at2759"/>
<proteinExistence type="inferred from homology"/>
<dbReference type="GO" id="GO:0008033">
    <property type="term" value="P:tRNA processing"/>
    <property type="evidence" value="ECO:0007669"/>
    <property type="project" value="UniProtKB-KW"/>
</dbReference>
<feature type="domain" description="CMP/dCMP-type deaminase" evidence="3">
    <location>
        <begin position="166"/>
        <end position="286"/>
    </location>
</feature>
<dbReference type="AlphaFoldDB" id="A0A4P9Z866"/>
<sequence>MGKNQVPANVDLARGTVGGVFQQIRKSNRPADPHSRPAMTSVWGCEIAPQQTKAMLAFIEQQLRPLEQSDNSHAKRFVKCTDERGTVLRVLLCSTAVPHTHHGLVTLLQQHFNAGFAHKDLAKYEIPADRPVSKEQAQCWSDLYWPLTWKGNPNHQDLIAADFDLAAEQAMVERLIECARAAAVPVATIIAEKDSTGVLQVLHCCTDNRSHHPLHHSVMNAIALRALCEKQKRAAGASPADFGYLCHGLRVYTTHEPCIMCAMALVHSRVEQLVYVWLHEAGAIELSHYIGDRTDLNWTFDIWRWIGPGSDLPLACPASVLP</sequence>
<dbReference type="GO" id="GO:0005737">
    <property type="term" value="C:cytoplasm"/>
    <property type="evidence" value="ECO:0007669"/>
    <property type="project" value="TreeGrafter"/>
</dbReference>
<dbReference type="PANTHER" id="PTHR11079:SF156">
    <property type="entry name" value="INACTIVE TRNA-SPECIFIC ADENOSINE DEAMINASE-LIKE PROTEIN 3-RELATED"/>
    <property type="match status" value="1"/>
</dbReference>
<accession>A0A4P9Z866</accession>
<dbReference type="Proteomes" id="UP000268321">
    <property type="component" value="Unassembled WGS sequence"/>
</dbReference>
<dbReference type="SUPFAM" id="SSF53927">
    <property type="entry name" value="Cytidine deaminase-like"/>
    <property type="match status" value="1"/>
</dbReference>
<dbReference type="EMBL" id="ML004556">
    <property type="protein sequence ID" value="RKP28856.1"/>
    <property type="molecule type" value="Genomic_DNA"/>
</dbReference>
<name>A0A4P9Z866_9ASCO</name>